<evidence type="ECO:0000259" key="1">
    <source>
        <dbReference type="PROSITE" id="PS50405"/>
    </source>
</evidence>
<dbReference type="GO" id="GO:0004364">
    <property type="term" value="F:glutathione transferase activity"/>
    <property type="evidence" value="ECO:0007669"/>
    <property type="project" value="TreeGrafter"/>
</dbReference>
<sequence>MGAYCCDSSQDTNLRPGVDTSLARKEADTMMNQPIKIEYFGGSFGRVDPIRQMLVHKSVDFKFIGYTPDSWASLKESGNSGEMGGLPIVHYGGGQGRQQTMAILRSLGAMHGYYNPSDWKTCAFVDMVAESYNDVFNAAAKAMLFTPDEEKPAAFEALRDGLVKKFMRICETRFEQNAAQMFIASDEMTIADFCLASFVFNTLKNELSPIQPVLSPMLLKFPLFTAYTKRLEKEVSAHIERRPKAPL</sequence>
<proteinExistence type="predicted"/>
<organism evidence="2">
    <name type="scientific">Favella ehrenbergii</name>
    <dbReference type="NCBI Taxonomy" id="182087"/>
    <lineage>
        <taxon>Eukaryota</taxon>
        <taxon>Sar</taxon>
        <taxon>Alveolata</taxon>
        <taxon>Ciliophora</taxon>
        <taxon>Intramacronucleata</taxon>
        <taxon>Spirotrichea</taxon>
        <taxon>Choreotrichia</taxon>
        <taxon>Tintinnida</taxon>
        <taxon>Xystonellidae</taxon>
        <taxon>Favella</taxon>
    </lineage>
</organism>
<gene>
    <name evidence="2" type="ORF">FEHR0123_LOCUS1774</name>
</gene>
<evidence type="ECO:0000313" key="2">
    <source>
        <dbReference type="EMBL" id="CAE0306868.1"/>
    </source>
</evidence>
<dbReference type="SUPFAM" id="SSF47616">
    <property type="entry name" value="GST C-terminal domain-like"/>
    <property type="match status" value="1"/>
</dbReference>
<dbReference type="InterPro" id="IPR010987">
    <property type="entry name" value="Glutathione-S-Trfase_C-like"/>
</dbReference>
<dbReference type="InterPro" id="IPR036282">
    <property type="entry name" value="Glutathione-S-Trfase_C_sf"/>
</dbReference>
<dbReference type="Pfam" id="PF14497">
    <property type="entry name" value="GST_C_3"/>
    <property type="match status" value="1"/>
</dbReference>
<dbReference type="InterPro" id="IPR050213">
    <property type="entry name" value="GST_superfamily"/>
</dbReference>
<dbReference type="AlphaFoldDB" id="A0A7S3HWL3"/>
<name>A0A7S3HWL3_9SPIT</name>
<protein>
    <recommendedName>
        <fullName evidence="1">GST C-terminal domain-containing protein</fullName>
    </recommendedName>
</protein>
<dbReference type="PROSITE" id="PS50405">
    <property type="entry name" value="GST_CTER"/>
    <property type="match status" value="1"/>
</dbReference>
<dbReference type="Gene3D" id="1.20.1050.10">
    <property type="match status" value="1"/>
</dbReference>
<feature type="domain" description="GST C-terminal" evidence="1">
    <location>
        <begin position="118"/>
        <end position="247"/>
    </location>
</feature>
<dbReference type="GO" id="GO:0006749">
    <property type="term" value="P:glutathione metabolic process"/>
    <property type="evidence" value="ECO:0007669"/>
    <property type="project" value="TreeGrafter"/>
</dbReference>
<reference evidence="2" key="1">
    <citation type="submission" date="2021-01" db="EMBL/GenBank/DDBJ databases">
        <authorList>
            <person name="Corre E."/>
            <person name="Pelletier E."/>
            <person name="Niang G."/>
            <person name="Scheremetjew M."/>
            <person name="Finn R."/>
            <person name="Kale V."/>
            <person name="Holt S."/>
            <person name="Cochrane G."/>
            <person name="Meng A."/>
            <person name="Brown T."/>
            <person name="Cohen L."/>
        </authorList>
    </citation>
    <scope>NUCLEOTIDE SEQUENCE</scope>
    <source>
        <strain evidence="2">Fehren 1</strain>
    </source>
</reference>
<dbReference type="PANTHER" id="PTHR11571">
    <property type="entry name" value="GLUTATHIONE S-TRANSFERASE"/>
    <property type="match status" value="1"/>
</dbReference>
<accession>A0A7S3HWL3</accession>
<dbReference type="InterPro" id="IPR004046">
    <property type="entry name" value="GST_C"/>
</dbReference>
<dbReference type="Gene3D" id="3.40.30.10">
    <property type="entry name" value="Glutaredoxin"/>
    <property type="match status" value="1"/>
</dbReference>
<dbReference type="EMBL" id="HBIE01005687">
    <property type="protein sequence ID" value="CAE0306868.1"/>
    <property type="molecule type" value="Transcribed_RNA"/>
</dbReference>